<dbReference type="HOGENOM" id="CLU_1750645_0_0_1"/>
<proteinExistence type="predicted"/>
<evidence type="ECO:0000313" key="2">
    <source>
        <dbReference type="Proteomes" id="UP000001471"/>
    </source>
</evidence>
<organism evidence="1 2">
    <name type="scientific">Pyrenophora tritici-repentis (strain Pt-1C-BFP)</name>
    <name type="common">Wheat tan spot fungus</name>
    <name type="synonym">Drechslera tritici-repentis</name>
    <dbReference type="NCBI Taxonomy" id="426418"/>
    <lineage>
        <taxon>Eukaryota</taxon>
        <taxon>Fungi</taxon>
        <taxon>Dikarya</taxon>
        <taxon>Ascomycota</taxon>
        <taxon>Pezizomycotina</taxon>
        <taxon>Dothideomycetes</taxon>
        <taxon>Pleosporomycetidae</taxon>
        <taxon>Pleosporales</taxon>
        <taxon>Pleosporineae</taxon>
        <taxon>Pleosporaceae</taxon>
        <taxon>Pyrenophora</taxon>
    </lineage>
</organism>
<reference evidence="2" key="1">
    <citation type="journal article" date="2013" name="G3 (Bethesda)">
        <title>Comparative genomics of a plant-pathogenic fungus, Pyrenophora tritici-repentis, reveals transduplication and the impact of repeat elements on pathogenicity and population divergence.</title>
        <authorList>
            <person name="Manning V.A."/>
            <person name="Pandelova I."/>
            <person name="Dhillon B."/>
            <person name="Wilhelm L.J."/>
            <person name="Goodwin S.B."/>
            <person name="Berlin A.M."/>
            <person name="Figueroa M."/>
            <person name="Freitag M."/>
            <person name="Hane J.K."/>
            <person name="Henrissat B."/>
            <person name="Holman W.H."/>
            <person name="Kodira C.D."/>
            <person name="Martin J."/>
            <person name="Oliver R.P."/>
            <person name="Robbertse B."/>
            <person name="Schackwitz W."/>
            <person name="Schwartz D.C."/>
            <person name="Spatafora J.W."/>
            <person name="Turgeon B.G."/>
            <person name="Yandava C."/>
            <person name="Young S."/>
            <person name="Zhou S."/>
            <person name="Zeng Q."/>
            <person name="Grigoriev I.V."/>
            <person name="Ma L.-J."/>
            <person name="Ciuffetti L.M."/>
        </authorList>
    </citation>
    <scope>NUCLEOTIDE SEQUENCE [LARGE SCALE GENOMIC DNA]</scope>
    <source>
        <strain evidence="2">Pt-1C-BFP</strain>
    </source>
</reference>
<evidence type="ECO:0000313" key="1">
    <source>
        <dbReference type="EMBL" id="EDU49105.1"/>
    </source>
</evidence>
<protein>
    <submittedName>
        <fullName evidence="1">Uncharacterized protein</fullName>
    </submittedName>
</protein>
<sequence length="149" mass="16301">MGICNDRSGEIPPGRDRGNLIAVEIAVDVIVWGCHFGVESRDKPLVYDLQLLCKCSYSPSDQVADPVPFLRPPPFKHRSTAVRTLRKVVSDACASDFAESSYSRYSSCTLESMSPGPVSKTKLSPPCYLQTSKQPYDFYGLECMSAGPG</sequence>
<name>B2W627_PYRTR</name>
<accession>B2W627</accession>
<dbReference type="Proteomes" id="UP000001471">
    <property type="component" value="Unassembled WGS sequence"/>
</dbReference>
<dbReference type="AlphaFoldDB" id="B2W627"/>
<dbReference type="EMBL" id="DS231619">
    <property type="protein sequence ID" value="EDU49105.1"/>
    <property type="molecule type" value="Genomic_DNA"/>
</dbReference>
<dbReference type="InParanoid" id="B2W627"/>
<gene>
    <name evidence="1" type="ORF">PTRG_06185</name>
</gene>